<evidence type="ECO:0000256" key="1">
    <source>
        <dbReference type="SAM" id="MobiDB-lite"/>
    </source>
</evidence>
<sequence length="142" mass="15705">MSEFSRGERFDPPLNYKELAFYDAVCAVGSTKRLMEGEVLAEIARALVRDVERNLSTDWLSRKPVRAKLRNRVHRLLAKFDYPPDQEKKAIEDVIRQMEKFAGTAAPTAGGRARAPRGGAGRPSGPAGRRSWPCPATTPAPV</sequence>
<keyword evidence="4" id="KW-1185">Reference proteome</keyword>
<organism evidence="3 4">
    <name type="scientific">Nocardiopsis algeriensis</name>
    <dbReference type="NCBI Taxonomy" id="1478215"/>
    <lineage>
        <taxon>Bacteria</taxon>
        <taxon>Bacillati</taxon>
        <taxon>Actinomycetota</taxon>
        <taxon>Actinomycetes</taxon>
        <taxon>Streptosporangiales</taxon>
        <taxon>Nocardiopsidaceae</taxon>
        <taxon>Nocardiopsis</taxon>
    </lineage>
</organism>
<dbReference type="Proteomes" id="UP000536604">
    <property type="component" value="Unassembled WGS sequence"/>
</dbReference>
<accession>A0A841IPB0</accession>
<dbReference type="AlphaFoldDB" id="A0A841IPB0"/>
<proteinExistence type="predicted"/>
<feature type="compositionally biased region" description="Low complexity" evidence="1">
    <location>
        <begin position="102"/>
        <end position="131"/>
    </location>
</feature>
<evidence type="ECO:0000313" key="3">
    <source>
        <dbReference type="EMBL" id="MBB6120567.1"/>
    </source>
</evidence>
<name>A0A841IPB0_9ACTN</name>
<dbReference type="InterPro" id="IPR021810">
    <property type="entry name" value="T1RH-like_C"/>
</dbReference>
<dbReference type="EMBL" id="JACHJO010000007">
    <property type="protein sequence ID" value="MBB6120567.1"/>
    <property type="molecule type" value="Genomic_DNA"/>
</dbReference>
<dbReference type="Pfam" id="PF11867">
    <property type="entry name" value="T1RH-like_C"/>
    <property type="match status" value="1"/>
</dbReference>
<comment type="caution">
    <text evidence="3">The sequence shown here is derived from an EMBL/GenBank/DDBJ whole genome shotgun (WGS) entry which is preliminary data.</text>
</comment>
<gene>
    <name evidence="3" type="ORF">FHS13_002524</name>
</gene>
<feature type="domain" description="Type I restriction enzyme HindI endonuclease subunit-like C-terminal" evidence="2">
    <location>
        <begin position="3"/>
        <end position="102"/>
    </location>
</feature>
<reference evidence="3 4" key="1">
    <citation type="submission" date="2020-08" db="EMBL/GenBank/DDBJ databases">
        <title>Genomic Encyclopedia of Type Strains, Phase III (KMG-III): the genomes of soil and plant-associated and newly described type strains.</title>
        <authorList>
            <person name="Whitman W."/>
        </authorList>
    </citation>
    <scope>NUCLEOTIDE SEQUENCE [LARGE SCALE GENOMIC DNA]</scope>
    <source>
        <strain evidence="3 4">CECT 8712</strain>
    </source>
</reference>
<evidence type="ECO:0000259" key="2">
    <source>
        <dbReference type="Pfam" id="PF11867"/>
    </source>
</evidence>
<protein>
    <recommendedName>
        <fullName evidence="2">Type I restriction enzyme HindI endonuclease subunit-like C-terminal domain-containing protein</fullName>
    </recommendedName>
</protein>
<evidence type="ECO:0000313" key="4">
    <source>
        <dbReference type="Proteomes" id="UP000536604"/>
    </source>
</evidence>
<feature type="region of interest" description="Disordered" evidence="1">
    <location>
        <begin position="102"/>
        <end position="142"/>
    </location>
</feature>